<protein>
    <submittedName>
        <fullName evidence="3">Outer membrane biogenesis lipoprotein LolB</fullName>
    </submittedName>
</protein>
<gene>
    <name evidence="3" type="ORF">HNR65_002079</name>
</gene>
<dbReference type="SUPFAM" id="SSF89392">
    <property type="entry name" value="Prokaryotic lipoproteins and lipoprotein localization factors"/>
    <property type="match status" value="1"/>
</dbReference>
<accession>A0A7W0HL04</accession>
<dbReference type="PROSITE" id="PS51257">
    <property type="entry name" value="PROKAR_LIPOPROTEIN"/>
    <property type="match status" value="1"/>
</dbReference>
<comment type="caution">
    <text evidence="3">The sequence shown here is derived from an EMBL/GenBank/DDBJ whole genome shotgun (WGS) entry which is preliminary data.</text>
</comment>
<evidence type="ECO:0000313" key="4">
    <source>
        <dbReference type="Proteomes" id="UP000525298"/>
    </source>
</evidence>
<organism evidence="3 4">
    <name type="scientific">Desulfosalsimonas propionicica</name>
    <dbReference type="NCBI Taxonomy" id="332175"/>
    <lineage>
        <taxon>Bacteria</taxon>
        <taxon>Pseudomonadati</taxon>
        <taxon>Thermodesulfobacteriota</taxon>
        <taxon>Desulfobacteria</taxon>
        <taxon>Desulfobacterales</taxon>
        <taxon>Desulfosalsimonadaceae</taxon>
        <taxon>Desulfosalsimonas</taxon>
    </lineage>
</organism>
<keyword evidence="4" id="KW-1185">Reference proteome</keyword>
<evidence type="ECO:0000256" key="2">
    <source>
        <dbReference type="SAM" id="SignalP"/>
    </source>
</evidence>
<dbReference type="AlphaFoldDB" id="A0A7W0HL04"/>
<reference evidence="3 4" key="1">
    <citation type="submission" date="2020-07" db="EMBL/GenBank/DDBJ databases">
        <title>Genomic Encyclopedia of Type Strains, Phase IV (KMG-IV): sequencing the most valuable type-strain genomes for metagenomic binning, comparative biology and taxonomic classification.</title>
        <authorList>
            <person name="Goeker M."/>
        </authorList>
    </citation>
    <scope>NUCLEOTIDE SEQUENCE [LARGE SCALE GENOMIC DNA]</scope>
    <source>
        <strain evidence="3 4">DSM 17721</strain>
    </source>
</reference>
<proteinExistence type="predicted"/>
<dbReference type="Gene3D" id="2.50.20.10">
    <property type="entry name" value="Lipoprotein localisation LolA/LolB/LppX"/>
    <property type="match status" value="1"/>
</dbReference>
<dbReference type="InterPro" id="IPR029046">
    <property type="entry name" value="LolA/LolB/LppX"/>
</dbReference>
<name>A0A7W0HL04_9BACT</name>
<sequence length="259" mass="27918">MKGRLIVLFLILLTAACASVEKPPPSAVSRMDAGKAESLLACIRKANEAMTPYKAIGRIGVDDDSGSWSVRAAWLGAPGGRFRVEAMGLAGQPFGKIICGPELCSFHFPEGGELRRRDTGRRSLGRLAGVDIDVDDLALLLGGGVPIADHDSVAAYRTLCGDPMLVLKKRFSGTVQHIRFSTDPIRVREVEMFTWQGTAYRAEILAVRSADERNMPSELQISDAEGHRLSVSVERCWADAAVPARAFSPELPGNTDTAP</sequence>
<evidence type="ECO:0000313" key="3">
    <source>
        <dbReference type="EMBL" id="MBA2881748.1"/>
    </source>
</evidence>
<feature type="signal peptide" evidence="2">
    <location>
        <begin position="1"/>
        <end position="18"/>
    </location>
</feature>
<keyword evidence="1 2" id="KW-0732">Signal</keyword>
<dbReference type="Proteomes" id="UP000525298">
    <property type="component" value="Unassembled WGS sequence"/>
</dbReference>
<evidence type="ECO:0000256" key="1">
    <source>
        <dbReference type="ARBA" id="ARBA00022729"/>
    </source>
</evidence>
<dbReference type="EMBL" id="JACDUS010000005">
    <property type="protein sequence ID" value="MBA2881748.1"/>
    <property type="molecule type" value="Genomic_DNA"/>
</dbReference>
<keyword evidence="3" id="KW-0449">Lipoprotein</keyword>
<feature type="chain" id="PRO_5031337920" evidence="2">
    <location>
        <begin position="19"/>
        <end position="259"/>
    </location>
</feature>
<dbReference type="RefSeq" id="WP_181551406.1">
    <property type="nucleotide sequence ID" value="NZ_JACDUS010000005.1"/>
</dbReference>